<dbReference type="Gene3D" id="2.60.120.1440">
    <property type="match status" value="1"/>
</dbReference>
<name>A0A1T3MN86_9FLAO</name>
<sequence length="272" mass="31478">MNKIEDEDFKRNWEEVSTEKQQLDARSDERILKGIERKIKPSVNIRKIYWAAAAVVILGVGLYFFKFSPSAQHETNIFFSTNNSKKVTLPDGSMITLQPHSKIELAADFGETDRNITFSGKAVFDIAKDKTKPFHINAHDFHVQILGTKFFLDQTSEEQKVELFEGKVKIDYKGKITYLLPNETWSKNSKNQDFHYYAVNAKKSFSFQDEAFEKVINQLEEVYHVKIDYPDQYKNKQIRGSFSGNLNEVLSVIGYPFNLKPEKSNDNVIQLK</sequence>
<gene>
    <name evidence="4" type="ORF">BAZ10_00425</name>
</gene>
<dbReference type="Pfam" id="PF16344">
    <property type="entry name" value="FecR_C"/>
    <property type="match status" value="1"/>
</dbReference>
<comment type="caution">
    <text evidence="4">The sequence shown here is derived from an EMBL/GenBank/DDBJ whole genome shotgun (WGS) entry which is preliminary data.</text>
</comment>
<dbReference type="InterPro" id="IPR012373">
    <property type="entry name" value="Ferrdict_sens_TM"/>
</dbReference>
<protein>
    <recommendedName>
        <fullName evidence="6">FecR protein domain-containing protein</fullName>
    </recommendedName>
</protein>
<organism evidence="4 5">
    <name type="scientific">Elizabethkingia occulta</name>
    <dbReference type="NCBI Taxonomy" id="1867263"/>
    <lineage>
        <taxon>Bacteria</taxon>
        <taxon>Pseudomonadati</taxon>
        <taxon>Bacteroidota</taxon>
        <taxon>Flavobacteriia</taxon>
        <taxon>Flavobacteriales</taxon>
        <taxon>Weeksellaceae</taxon>
        <taxon>Elizabethkingia</taxon>
    </lineage>
</organism>
<keyword evidence="1" id="KW-0812">Transmembrane</keyword>
<proteinExistence type="predicted"/>
<feature type="domain" description="FecR protein" evidence="2">
    <location>
        <begin position="81"/>
        <end position="169"/>
    </location>
</feature>
<dbReference type="Gene3D" id="3.55.50.30">
    <property type="match status" value="1"/>
</dbReference>
<keyword evidence="5" id="KW-1185">Reference proteome</keyword>
<evidence type="ECO:0000259" key="2">
    <source>
        <dbReference type="Pfam" id="PF04773"/>
    </source>
</evidence>
<dbReference type="PANTHER" id="PTHR30273:SF2">
    <property type="entry name" value="PROTEIN FECR"/>
    <property type="match status" value="1"/>
</dbReference>
<evidence type="ECO:0000259" key="3">
    <source>
        <dbReference type="Pfam" id="PF16344"/>
    </source>
</evidence>
<evidence type="ECO:0000256" key="1">
    <source>
        <dbReference type="SAM" id="Phobius"/>
    </source>
</evidence>
<keyword evidence="1" id="KW-0472">Membrane</keyword>
<dbReference type="InterPro" id="IPR032508">
    <property type="entry name" value="FecR_C"/>
</dbReference>
<dbReference type="InterPro" id="IPR006860">
    <property type="entry name" value="FecR"/>
</dbReference>
<feature type="transmembrane region" description="Helical" evidence="1">
    <location>
        <begin position="48"/>
        <end position="65"/>
    </location>
</feature>
<reference evidence="4 5" key="1">
    <citation type="submission" date="2016-06" db="EMBL/GenBank/DDBJ databases">
        <title>Revisiting the taxonomy of the Elizabethkingia Genus based on Whole-Genome Sequencing, Optical Mapping, and MALDI-TOF.</title>
        <authorList>
            <person name="Nicholson A.C."/>
        </authorList>
    </citation>
    <scope>NUCLEOTIDE SEQUENCE [LARGE SCALE GENOMIC DNA]</scope>
    <source>
        <strain evidence="4 5">G4070</strain>
    </source>
</reference>
<evidence type="ECO:0000313" key="5">
    <source>
        <dbReference type="Proteomes" id="UP000190813"/>
    </source>
</evidence>
<dbReference type="Proteomes" id="UP000190813">
    <property type="component" value="Unassembled WGS sequence"/>
</dbReference>
<dbReference type="AlphaFoldDB" id="A0A1T3MN86"/>
<evidence type="ECO:0008006" key="6">
    <source>
        <dbReference type="Google" id="ProtNLM"/>
    </source>
</evidence>
<dbReference type="PANTHER" id="PTHR30273">
    <property type="entry name" value="PERIPLASMIC SIGNAL SENSOR AND SIGMA FACTOR ACTIVATOR FECR-RELATED"/>
    <property type="match status" value="1"/>
</dbReference>
<dbReference type="PIRSF" id="PIRSF018266">
    <property type="entry name" value="FecR"/>
    <property type="match status" value="1"/>
</dbReference>
<accession>A0A1T3MN86</accession>
<evidence type="ECO:0000313" key="4">
    <source>
        <dbReference type="EMBL" id="OPC65740.1"/>
    </source>
</evidence>
<dbReference type="GO" id="GO:0016989">
    <property type="term" value="F:sigma factor antagonist activity"/>
    <property type="evidence" value="ECO:0007669"/>
    <property type="project" value="TreeGrafter"/>
</dbReference>
<feature type="domain" description="Protein FecR C-terminal" evidence="3">
    <location>
        <begin position="205"/>
        <end position="269"/>
    </location>
</feature>
<dbReference type="EMBL" id="MAHX01000013">
    <property type="protein sequence ID" value="OPC65740.1"/>
    <property type="molecule type" value="Genomic_DNA"/>
</dbReference>
<keyword evidence="1" id="KW-1133">Transmembrane helix</keyword>
<dbReference type="Pfam" id="PF04773">
    <property type="entry name" value="FecR"/>
    <property type="match status" value="1"/>
</dbReference>
<dbReference type="RefSeq" id="WP_078771366.1">
    <property type="nucleotide sequence ID" value="NZ_CBCSBR010000021.1"/>
</dbReference>